<sequence>MLRRYGKAAFVLNIPRGGTVLDVGCGNASACYIKGLRPDIHYVGVDIGDYHQTDDSKSLMDEYIVSSPQRFSETIARQGDRFDAVISNHNLEHCNDQEGTLRAMASVLKDGGRMYLAFPSEATRGFPSRMGTLNFYDDDTHQAMPRWAQVMSILRGAGLSVDVAARRYRPPLFFIAGALMEPWSSRRRRIDRWGASWAFWGFESVIWARRT</sequence>
<keyword evidence="2" id="KW-1185">Reference proteome</keyword>
<accession>A0AA41ZK45</accession>
<organism evidence="1 2">
    <name type="scientific">Sphingomonas lycopersici</name>
    <dbReference type="NCBI Taxonomy" id="2951807"/>
    <lineage>
        <taxon>Bacteria</taxon>
        <taxon>Pseudomonadati</taxon>
        <taxon>Pseudomonadota</taxon>
        <taxon>Alphaproteobacteria</taxon>
        <taxon>Sphingomonadales</taxon>
        <taxon>Sphingomonadaceae</taxon>
        <taxon>Sphingomonas</taxon>
    </lineage>
</organism>
<dbReference type="Gene3D" id="3.40.50.150">
    <property type="entry name" value="Vaccinia Virus protein VP39"/>
    <property type="match status" value="1"/>
</dbReference>
<dbReference type="SUPFAM" id="SSF53335">
    <property type="entry name" value="S-adenosyl-L-methionine-dependent methyltransferases"/>
    <property type="match status" value="1"/>
</dbReference>
<dbReference type="Proteomes" id="UP001165565">
    <property type="component" value="Unassembled WGS sequence"/>
</dbReference>
<comment type="caution">
    <text evidence="1">The sequence shown here is derived from an EMBL/GenBank/DDBJ whole genome shotgun (WGS) entry which is preliminary data.</text>
</comment>
<keyword evidence="1" id="KW-0489">Methyltransferase</keyword>
<dbReference type="GO" id="GO:0008168">
    <property type="term" value="F:methyltransferase activity"/>
    <property type="evidence" value="ECO:0007669"/>
    <property type="project" value="UniProtKB-KW"/>
</dbReference>
<dbReference type="PANTHER" id="PTHR43861">
    <property type="entry name" value="TRANS-ACONITATE 2-METHYLTRANSFERASE-RELATED"/>
    <property type="match status" value="1"/>
</dbReference>
<dbReference type="InterPro" id="IPR029063">
    <property type="entry name" value="SAM-dependent_MTases_sf"/>
</dbReference>
<proteinExistence type="predicted"/>
<evidence type="ECO:0000313" key="1">
    <source>
        <dbReference type="EMBL" id="MCW6537283.1"/>
    </source>
</evidence>
<reference evidence="1" key="1">
    <citation type="submission" date="2022-06" db="EMBL/GenBank/DDBJ databases">
        <title>Sphingomonas sp. nov. isolated from rhizosphere soil of tomato.</title>
        <authorList>
            <person name="Dong H."/>
            <person name="Gao R."/>
        </authorList>
    </citation>
    <scope>NUCLEOTIDE SEQUENCE</scope>
    <source>
        <strain evidence="1">MMSM24</strain>
    </source>
</reference>
<dbReference type="CDD" id="cd02440">
    <property type="entry name" value="AdoMet_MTases"/>
    <property type="match status" value="1"/>
</dbReference>
<gene>
    <name evidence="1" type="ORF">NEE01_21100</name>
</gene>
<dbReference type="EMBL" id="JANFAV010000020">
    <property type="protein sequence ID" value="MCW6537283.1"/>
    <property type="molecule type" value="Genomic_DNA"/>
</dbReference>
<evidence type="ECO:0000313" key="2">
    <source>
        <dbReference type="Proteomes" id="UP001165565"/>
    </source>
</evidence>
<dbReference type="AlphaFoldDB" id="A0AA41ZK45"/>
<dbReference type="Pfam" id="PF13489">
    <property type="entry name" value="Methyltransf_23"/>
    <property type="match status" value="1"/>
</dbReference>
<name>A0AA41ZK45_9SPHN</name>
<keyword evidence="1" id="KW-0808">Transferase</keyword>
<dbReference type="GO" id="GO:0032259">
    <property type="term" value="P:methylation"/>
    <property type="evidence" value="ECO:0007669"/>
    <property type="project" value="UniProtKB-KW"/>
</dbReference>
<protein>
    <submittedName>
        <fullName evidence="1">Class I SAM-dependent methyltransferase</fullName>
    </submittedName>
</protein>